<evidence type="ECO:0008006" key="5">
    <source>
        <dbReference type="Google" id="ProtNLM"/>
    </source>
</evidence>
<dbReference type="InterPro" id="IPR007234">
    <property type="entry name" value="Vps53_N"/>
</dbReference>
<dbReference type="STRING" id="454286.A0A0J8QTP7"/>
<dbReference type="Pfam" id="PF04100">
    <property type="entry name" value="Vps53_N"/>
    <property type="match status" value="1"/>
</dbReference>
<dbReference type="InterPro" id="IPR031348">
    <property type="entry name" value="PigL_N"/>
</dbReference>
<accession>A0A0J8QTP7</accession>
<feature type="domain" description="Vps53 N-terminal" evidence="1">
    <location>
        <begin position="81"/>
        <end position="175"/>
    </location>
</feature>
<dbReference type="AlphaFoldDB" id="A0A0J8QTP7"/>
<evidence type="ECO:0000259" key="1">
    <source>
        <dbReference type="Pfam" id="PF04100"/>
    </source>
</evidence>
<evidence type="ECO:0000259" key="2">
    <source>
        <dbReference type="Pfam" id="PF17111"/>
    </source>
</evidence>
<dbReference type="Proteomes" id="UP000054559">
    <property type="component" value="Unassembled WGS sequence"/>
</dbReference>
<evidence type="ECO:0000313" key="3">
    <source>
        <dbReference type="EMBL" id="KMU74618.1"/>
    </source>
</evidence>
<sequence>MISIALGGATLRKALVTSNVLEEYKEMIVNMTSDLEEHLATLDLCSFPTQDCEIPSEAWVELESIKAEKNSTTQCLWICSNDKLSEASQNIQEKVRELEARTAAFHFQNASEKDAQDWKQMQDTSNSLWQCLAICKDVSSQAESVQINMFEDISLVDNAHQVLVLTLGDLISAKWITTGSRLTMWFGQMSDESLQQLSWDHACLSLPVTAEPETQQPGKFRHCYGTGHKLGVDASDQ</sequence>
<reference evidence="4" key="1">
    <citation type="journal article" date="2010" name="Genome Res.">
        <title>Population genomic sequencing of Coccidioides fungi reveals recent hybridization and transposon control.</title>
        <authorList>
            <person name="Neafsey D.E."/>
            <person name="Barker B.M."/>
            <person name="Sharpton T.J."/>
            <person name="Stajich J.E."/>
            <person name="Park D.J."/>
            <person name="Whiston E."/>
            <person name="Hung C.-Y."/>
            <person name="McMahan C."/>
            <person name="White J."/>
            <person name="Sykes S."/>
            <person name="Heiman D."/>
            <person name="Young S."/>
            <person name="Zeng Q."/>
            <person name="Abouelleil A."/>
            <person name="Aftuck L."/>
            <person name="Bessette D."/>
            <person name="Brown A."/>
            <person name="FitzGerald M."/>
            <person name="Lui A."/>
            <person name="Macdonald J.P."/>
            <person name="Priest M."/>
            <person name="Orbach M.J."/>
            <person name="Galgiani J.N."/>
            <person name="Kirkland T.N."/>
            <person name="Cole G.T."/>
            <person name="Birren B.W."/>
            <person name="Henn M.R."/>
            <person name="Taylor J.W."/>
            <person name="Rounsley S.D."/>
        </authorList>
    </citation>
    <scope>NUCLEOTIDE SEQUENCE [LARGE SCALE GENOMIC DNA]</scope>
    <source>
        <strain evidence="4">RMSCC 3703</strain>
    </source>
</reference>
<protein>
    <recommendedName>
        <fullName evidence="5">Fungal N-terminal domain-containing protein</fullName>
    </recommendedName>
</protein>
<feature type="domain" description="Azaphilone pigments biosynthesis cluster protein L N-terminal" evidence="2">
    <location>
        <begin position="2"/>
        <end position="79"/>
    </location>
</feature>
<name>A0A0J8QTP7_COCIT</name>
<dbReference type="EMBL" id="DS268310">
    <property type="protein sequence ID" value="KMU74618.1"/>
    <property type="molecule type" value="Genomic_DNA"/>
</dbReference>
<proteinExistence type="predicted"/>
<evidence type="ECO:0000313" key="4">
    <source>
        <dbReference type="Proteomes" id="UP000054559"/>
    </source>
</evidence>
<dbReference type="Pfam" id="PF17111">
    <property type="entry name" value="PigL_N"/>
    <property type="match status" value="1"/>
</dbReference>
<dbReference type="OrthoDB" id="4204533at2759"/>
<gene>
    <name evidence="3" type="ORF">CISG_10361</name>
</gene>
<organism evidence="3 4">
    <name type="scientific">Coccidioides immitis RMSCC 3703</name>
    <dbReference type="NCBI Taxonomy" id="454286"/>
    <lineage>
        <taxon>Eukaryota</taxon>
        <taxon>Fungi</taxon>
        <taxon>Dikarya</taxon>
        <taxon>Ascomycota</taxon>
        <taxon>Pezizomycotina</taxon>
        <taxon>Eurotiomycetes</taxon>
        <taxon>Eurotiomycetidae</taxon>
        <taxon>Onygenales</taxon>
        <taxon>Onygenaceae</taxon>
        <taxon>Coccidioides</taxon>
    </lineage>
</organism>